<dbReference type="InterPro" id="IPR038729">
    <property type="entry name" value="Rad50/SbcC_AAA"/>
</dbReference>
<name>A0A927JBK2_9ACTN</name>
<sequence length="1010" mass="109767">MRLHTLTIEAFGPFAGTERVDFDEIGADGLFLLHGQTGAGKTTILDAVAFALFGAAPGARGSGHKFLSHHAPPDATPRVTLDATIKGRRLRLIRSPEHQRPKRRGAGFTTQNARASLEWLSPDGSTGTGEHLTRIDEIGRAVSDLLGMSKDQFFQVVLLPQGEFAEFLRAPIEDREKLLESLFATYRFGTVENWFRDRRRESEQRMRDALHQRELRISAIGTAADLAADEHPVPGSNDDVRAWMDTVAAVVTARAQDAEQARAGAAAAFASADEARTLARENAQRRASLAAARQQIEALELESGRITALAAELGAAQRASAVASPNDRLGELRTRLAAARTAMHQHAQVLQEVPSSSAIESLLEHGQHARARGLLDEAIGQWNAEVGALRGLIRYATERDDAAARMSKISTRIQAAQARRDDLAARIEGMPAEREQLDAALAEAAETARAEESLRNELALLVDRRDAAGKLPSAVARFEDARAAHNTAHARHLDARDLLQRLREQRISGMASALARQLRDGEPCMVCGSIDHPAPTAPGRDTISEDEENEAARAETEALADRDARHEELRAAEHEVERLRERTGDAEPGELDRWHTEAAARHEQAQQAVGMLEQLRLRRTELDATEGALREDLATTRTALAALEEQHVSLHQRAQELTVILDEARGSDADIPSRTARLEELVDTAAGLRDAMMSVHDLESRVSEQASECEQAARDAGFGTVDAAIAALRAPAWHQETEADLRQHRDRGIQARAMLDEPLNQAAEQAPCDVAAAEEAFALAQDASDQASEDLARARHARDRTASSIAALTALLDEHADQHDKHQQLIRLTEVITGTGENTRTMSLRSYVLAARLEEVAEAASQRLRIMTAGRYEFQHSDSSGRHGKRGGLGLDIRDDYTGTLRPVNSLSGGETFMASLSLALGLADVVAAESGGAILDTLFIDEGFGTLDADTLDAVMSVLDELRAGGRVVGIVSHVDEMRQRIPSRIHVRKHRDGSSIRSTAPSSSPPPS</sequence>
<dbReference type="Proteomes" id="UP000642993">
    <property type="component" value="Unassembled WGS sequence"/>
</dbReference>
<evidence type="ECO:0000313" key="7">
    <source>
        <dbReference type="EMBL" id="MBD8506246.1"/>
    </source>
</evidence>
<organism evidence="7 8">
    <name type="scientific">Lolliginicoccus lacisalsi</name>
    <dbReference type="NCBI Taxonomy" id="2742202"/>
    <lineage>
        <taxon>Bacteria</taxon>
        <taxon>Bacillati</taxon>
        <taxon>Actinomycetota</taxon>
        <taxon>Actinomycetes</taxon>
        <taxon>Mycobacteriales</taxon>
        <taxon>Hoyosellaceae</taxon>
        <taxon>Lolliginicoccus</taxon>
    </lineage>
</organism>
<feature type="coiled-coil region" evidence="4">
    <location>
        <begin position="406"/>
        <end position="457"/>
    </location>
</feature>
<dbReference type="PANTHER" id="PTHR32114:SF2">
    <property type="entry name" value="ABC TRANSPORTER ABCH.3"/>
    <property type="match status" value="1"/>
</dbReference>
<gene>
    <name evidence="7" type="ORF">HT102_07100</name>
</gene>
<comment type="subunit">
    <text evidence="2">Heterodimer of SbcC and SbcD.</text>
</comment>
<comment type="similarity">
    <text evidence="1">Belongs to the SMC family. SbcC subfamily.</text>
</comment>
<feature type="domain" description="Rad50/SbcC-type AAA" evidence="6">
    <location>
        <begin position="6"/>
        <end position="182"/>
    </location>
</feature>
<dbReference type="RefSeq" id="WP_192038698.1">
    <property type="nucleotide sequence ID" value="NZ_JACYWE010000003.1"/>
</dbReference>
<accession>A0A927JBK2</accession>
<reference evidence="7" key="1">
    <citation type="submission" date="2020-09" db="EMBL/GenBank/DDBJ databases">
        <title>Hoyosella lacisalsi sp. nov., a halotolerant actinobacterium isolated from soil of Lake Gudzhirganskoe.</title>
        <authorList>
            <person name="Yang Q."/>
            <person name="Guo P.Y."/>
            <person name="Liu S.W."/>
            <person name="Li F.N."/>
            <person name="Sun C.H."/>
        </authorList>
    </citation>
    <scope>NUCLEOTIDE SEQUENCE</scope>
    <source>
        <strain evidence="7">G463</strain>
    </source>
</reference>
<evidence type="ECO:0000256" key="3">
    <source>
        <dbReference type="ARBA" id="ARBA00013368"/>
    </source>
</evidence>
<proteinExistence type="inferred from homology"/>
<feature type="region of interest" description="Disordered" evidence="5">
    <location>
        <begin position="989"/>
        <end position="1010"/>
    </location>
</feature>
<dbReference type="Pfam" id="PF13558">
    <property type="entry name" value="SbcC_Walker_B"/>
    <property type="match status" value="1"/>
</dbReference>
<dbReference type="SUPFAM" id="SSF52540">
    <property type="entry name" value="P-loop containing nucleoside triphosphate hydrolases"/>
    <property type="match status" value="1"/>
</dbReference>
<dbReference type="Pfam" id="PF13476">
    <property type="entry name" value="AAA_23"/>
    <property type="match status" value="1"/>
</dbReference>
<dbReference type="InterPro" id="IPR027417">
    <property type="entry name" value="P-loop_NTPase"/>
</dbReference>
<evidence type="ECO:0000256" key="4">
    <source>
        <dbReference type="SAM" id="Coils"/>
    </source>
</evidence>
<evidence type="ECO:0000259" key="6">
    <source>
        <dbReference type="Pfam" id="PF13476"/>
    </source>
</evidence>
<keyword evidence="8" id="KW-1185">Reference proteome</keyword>
<evidence type="ECO:0000256" key="1">
    <source>
        <dbReference type="ARBA" id="ARBA00006930"/>
    </source>
</evidence>
<protein>
    <recommendedName>
        <fullName evidence="3">Nuclease SbcCD subunit C</fullName>
    </recommendedName>
</protein>
<dbReference type="PANTHER" id="PTHR32114">
    <property type="entry name" value="ABC TRANSPORTER ABCH.3"/>
    <property type="match status" value="1"/>
</dbReference>
<feature type="region of interest" description="Disordered" evidence="5">
    <location>
        <begin position="531"/>
        <end position="551"/>
    </location>
</feature>
<evidence type="ECO:0000256" key="5">
    <source>
        <dbReference type="SAM" id="MobiDB-lite"/>
    </source>
</evidence>
<evidence type="ECO:0000313" key="8">
    <source>
        <dbReference type="Proteomes" id="UP000642993"/>
    </source>
</evidence>
<comment type="caution">
    <text evidence="7">The sequence shown here is derived from an EMBL/GenBank/DDBJ whole genome shotgun (WGS) entry which is preliminary data.</text>
</comment>
<dbReference type="AlphaFoldDB" id="A0A927JBK2"/>
<keyword evidence="4" id="KW-0175">Coiled coil</keyword>
<dbReference type="GO" id="GO:0016887">
    <property type="term" value="F:ATP hydrolysis activity"/>
    <property type="evidence" value="ECO:0007669"/>
    <property type="project" value="InterPro"/>
</dbReference>
<dbReference type="GO" id="GO:0006302">
    <property type="term" value="P:double-strand break repair"/>
    <property type="evidence" value="ECO:0007669"/>
    <property type="project" value="InterPro"/>
</dbReference>
<evidence type="ECO:0000256" key="2">
    <source>
        <dbReference type="ARBA" id="ARBA00011322"/>
    </source>
</evidence>
<dbReference type="Gene3D" id="3.40.50.300">
    <property type="entry name" value="P-loop containing nucleotide triphosphate hydrolases"/>
    <property type="match status" value="2"/>
</dbReference>
<dbReference type="EMBL" id="JACYWE010000003">
    <property type="protein sequence ID" value="MBD8506246.1"/>
    <property type="molecule type" value="Genomic_DNA"/>
</dbReference>